<dbReference type="Pfam" id="PF05922">
    <property type="entry name" value="Inhibitor_I9"/>
    <property type="match status" value="1"/>
</dbReference>
<feature type="domain" description="Inhibitor I9" evidence="8">
    <location>
        <begin position="3"/>
        <end position="49"/>
    </location>
</feature>
<dbReference type="InterPro" id="IPR037045">
    <property type="entry name" value="S8pro/Inhibitor_I9_sf"/>
</dbReference>
<keyword evidence="10" id="KW-1185">Reference proteome</keyword>
<evidence type="ECO:0000256" key="6">
    <source>
        <dbReference type="PROSITE-ProRule" id="PRU01240"/>
    </source>
</evidence>
<gene>
    <name evidence="9" type="ORF">SHERM_18056</name>
</gene>
<evidence type="ECO:0000313" key="9">
    <source>
        <dbReference type="EMBL" id="CAA0819794.1"/>
    </source>
</evidence>
<feature type="domain" description="Peptidase S8/S53" evidence="7">
    <location>
        <begin position="72"/>
        <end position="302"/>
    </location>
</feature>
<keyword evidence="3" id="KW-0732">Signal</keyword>
<dbReference type="Proteomes" id="UP001153555">
    <property type="component" value="Unassembled WGS sequence"/>
</dbReference>
<evidence type="ECO:0000256" key="2">
    <source>
        <dbReference type="ARBA" id="ARBA00022670"/>
    </source>
</evidence>
<dbReference type="InterPro" id="IPR036852">
    <property type="entry name" value="Peptidase_S8/S53_dom_sf"/>
</dbReference>
<dbReference type="Gene3D" id="3.30.70.80">
    <property type="entry name" value="Peptidase S8 propeptide/proteinase inhibitor I9"/>
    <property type="match status" value="1"/>
</dbReference>
<dbReference type="CDD" id="cd04852">
    <property type="entry name" value="Peptidases_S8_3"/>
    <property type="match status" value="1"/>
</dbReference>
<comment type="similarity">
    <text evidence="1 6">Belongs to the peptidase S8 family.</text>
</comment>
<keyword evidence="5" id="KW-0720">Serine protease</keyword>
<keyword evidence="2" id="KW-0645">Protease</keyword>
<dbReference type="EMBL" id="CACSLK010019720">
    <property type="protein sequence ID" value="CAA0819794.1"/>
    <property type="molecule type" value="Genomic_DNA"/>
</dbReference>
<dbReference type="SUPFAM" id="SSF52743">
    <property type="entry name" value="Subtilisin-like"/>
    <property type="match status" value="1"/>
</dbReference>
<comment type="caution">
    <text evidence="6">Lacks conserved residue(s) required for the propagation of feature annotation.</text>
</comment>
<evidence type="ECO:0000256" key="5">
    <source>
        <dbReference type="ARBA" id="ARBA00022825"/>
    </source>
</evidence>
<feature type="non-terminal residue" evidence="9">
    <location>
        <position position="1"/>
    </location>
</feature>
<dbReference type="InterPro" id="IPR010259">
    <property type="entry name" value="S8pro/Inhibitor_I9"/>
</dbReference>
<dbReference type="AlphaFoldDB" id="A0A9N7N0I7"/>
<name>A0A9N7N0I7_STRHE</name>
<evidence type="ECO:0000256" key="4">
    <source>
        <dbReference type="ARBA" id="ARBA00022801"/>
    </source>
</evidence>
<reference evidence="9" key="1">
    <citation type="submission" date="2019-12" db="EMBL/GenBank/DDBJ databases">
        <authorList>
            <person name="Scholes J."/>
        </authorList>
    </citation>
    <scope>NUCLEOTIDE SEQUENCE</scope>
</reference>
<organism evidence="9 10">
    <name type="scientific">Striga hermonthica</name>
    <name type="common">Purple witchweed</name>
    <name type="synonym">Buchnera hermonthica</name>
    <dbReference type="NCBI Taxonomy" id="68872"/>
    <lineage>
        <taxon>Eukaryota</taxon>
        <taxon>Viridiplantae</taxon>
        <taxon>Streptophyta</taxon>
        <taxon>Embryophyta</taxon>
        <taxon>Tracheophyta</taxon>
        <taxon>Spermatophyta</taxon>
        <taxon>Magnoliopsida</taxon>
        <taxon>eudicotyledons</taxon>
        <taxon>Gunneridae</taxon>
        <taxon>Pentapetalae</taxon>
        <taxon>asterids</taxon>
        <taxon>lamiids</taxon>
        <taxon>Lamiales</taxon>
        <taxon>Orobanchaceae</taxon>
        <taxon>Buchnereae</taxon>
        <taxon>Striga</taxon>
    </lineage>
</organism>
<accession>A0A9N7N0I7</accession>
<evidence type="ECO:0000256" key="3">
    <source>
        <dbReference type="ARBA" id="ARBA00022729"/>
    </source>
</evidence>
<dbReference type="OrthoDB" id="10256524at2759"/>
<dbReference type="InterPro" id="IPR045051">
    <property type="entry name" value="SBT"/>
</dbReference>
<dbReference type="PROSITE" id="PS51892">
    <property type="entry name" value="SUBTILASE"/>
    <property type="match status" value="1"/>
</dbReference>
<evidence type="ECO:0000256" key="1">
    <source>
        <dbReference type="ARBA" id="ARBA00011073"/>
    </source>
</evidence>
<sequence>NEEAEQAVVYHYKHGLSGFAAMLTKSQANMLANSDGVVSVFESKVSQVHTTRSWDFMGLSLDTSNPLQKRYGDDVIVGLIDTGIWPESDSFKEEPGMGPIRKSWKGKCVRGQEFEPKSACNRKLIGARYYLAGYERVVGKINLDGNFTEYNSSRDFCGHGTHTASTAVGSISDGASFFGLARGTARGGAPRARLAVYKACWSMLGQCTDADLLAAFDDALHDGVHVISVSVGSPPPLSPFYESVADIGSFHAMQKGVSVVFAAGNNGPEPYLVTNVNPWSICVAASTIDRSFPTKIQMHSYTGTSSSSSDYLGDGLINSTISGQLAYAHDYFDDGYVCCN</sequence>
<dbReference type="PRINTS" id="PR00723">
    <property type="entry name" value="SUBTILISIN"/>
</dbReference>
<dbReference type="InterPro" id="IPR015500">
    <property type="entry name" value="Peptidase_S8_subtilisin-rel"/>
</dbReference>
<dbReference type="Gene3D" id="3.50.30.30">
    <property type="match status" value="1"/>
</dbReference>
<dbReference type="Gene3D" id="3.40.50.200">
    <property type="entry name" value="Peptidase S8/S53 domain"/>
    <property type="match status" value="1"/>
</dbReference>
<dbReference type="InterPro" id="IPR034197">
    <property type="entry name" value="Peptidases_S8_3"/>
</dbReference>
<evidence type="ECO:0000313" key="10">
    <source>
        <dbReference type="Proteomes" id="UP001153555"/>
    </source>
</evidence>
<dbReference type="InterPro" id="IPR000209">
    <property type="entry name" value="Peptidase_S8/S53_dom"/>
</dbReference>
<protein>
    <submittedName>
        <fullName evidence="9">Subtilisin-like serine endopeptidase family protein</fullName>
    </submittedName>
</protein>
<comment type="caution">
    <text evidence="9">The sequence shown here is derived from an EMBL/GenBank/DDBJ whole genome shotgun (WGS) entry which is preliminary data.</text>
</comment>
<evidence type="ECO:0000259" key="7">
    <source>
        <dbReference type="Pfam" id="PF00082"/>
    </source>
</evidence>
<dbReference type="PANTHER" id="PTHR10795">
    <property type="entry name" value="PROPROTEIN CONVERTASE SUBTILISIN/KEXIN"/>
    <property type="match status" value="1"/>
</dbReference>
<dbReference type="GO" id="GO:0006508">
    <property type="term" value="P:proteolysis"/>
    <property type="evidence" value="ECO:0007669"/>
    <property type="project" value="UniProtKB-KW"/>
</dbReference>
<proteinExistence type="inferred from homology"/>
<dbReference type="GO" id="GO:0004252">
    <property type="term" value="F:serine-type endopeptidase activity"/>
    <property type="evidence" value="ECO:0007669"/>
    <property type="project" value="InterPro"/>
</dbReference>
<evidence type="ECO:0000259" key="8">
    <source>
        <dbReference type="Pfam" id="PF05922"/>
    </source>
</evidence>
<dbReference type="Pfam" id="PF00082">
    <property type="entry name" value="Peptidase_S8"/>
    <property type="match status" value="1"/>
</dbReference>
<keyword evidence="4" id="KW-0378">Hydrolase</keyword>